<evidence type="ECO:0000313" key="1">
    <source>
        <dbReference type="EMBL" id="TID15215.1"/>
    </source>
</evidence>
<evidence type="ECO:0000313" key="2">
    <source>
        <dbReference type="Proteomes" id="UP000298493"/>
    </source>
</evidence>
<reference evidence="1 2" key="1">
    <citation type="submission" date="2019-04" db="EMBL/GenBank/DDBJ databases">
        <title>High contiguity whole genome sequence and gene annotation resource for two Venturia nashicola isolates.</title>
        <authorList>
            <person name="Prokchorchik M."/>
            <person name="Won K."/>
            <person name="Lee Y."/>
            <person name="Choi E.D."/>
            <person name="Segonzac C."/>
            <person name="Sohn K.H."/>
        </authorList>
    </citation>
    <scope>NUCLEOTIDE SEQUENCE [LARGE SCALE GENOMIC DNA]</scope>
    <source>
        <strain evidence="1 2">PRI2</strain>
    </source>
</reference>
<keyword evidence="2" id="KW-1185">Reference proteome</keyword>
<protein>
    <submittedName>
        <fullName evidence="1">Uncharacterized protein</fullName>
    </submittedName>
</protein>
<dbReference type="EMBL" id="SNSC02000021">
    <property type="protein sequence ID" value="TID15215.1"/>
    <property type="molecule type" value="Genomic_DNA"/>
</dbReference>
<gene>
    <name evidence="1" type="ORF">E6O75_ATG08468</name>
</gene>
<organism evidence="1 2">
    <name type="scientific">Venturia nashicola</name>
    <dbReference type="NCBI Taxonomy" id="86259"/>
    <lineage>
        <taxon>Eukaryota</taxon>
        <taxon>Fungi</taxon>
        <taxon>Dikarya</taxon>
        <taxon>Ascomycota</taxon>
        <taxon>Pezizomycotina</taxon>
        <taxon>Dothideomycetes</taxon>
        <taxon>Pleosporomycetidae</taxon>
        <taxon>Venturiales</taxon>
        <taxon>Venturiaceae</taxon>
        <taxon>Venturia</taxon>
    </lineage>
</organism>
<name>A0A4Z1NQD5_9PEZI</name>
<dbReference type="AlphaFoldDB" id="A0A4Z1NQD5"/>
<comment type="caution">
    <text evidence="1">The sequence shown here is derived from an EMBL/GenBank/DDBJ whole genome shotgun (WGS) entry which is preliminary data.</text>
</comment>
<accession>A0A4Z1NQD5</accession>
<dbReference type="Proteomes" id="UP000298493">
    <property type="component" value="Unassembled WGS sequence"/>
</dbReference>
<proteinExistence type="predicted"/>
<sequence>MGCLVVVDDAESWLLSELVLGPFLVETRCQQPPQPPQRYHAWLADYADVPSRFSPPRHPPLLVMRKTWARDSREEPTGTDKFVSCLPAIIRVFTTAASVSSRKMIAWNHGSATMPVLSIAGHTEQAHPRRLGMGMAMGMAIGMQWEWQSECNGNGNRNAMGMAIGMQSEWQSECNRNAIGMAIGMGLPSHAHMLTSSTVRQ</sequence>